<accession>A0A8R7UHB0</accession>
<reference evidence="3" key="1">
    <citation type="journal article" date="2013" name="Nature">
        <title>Draft genome of the wheat A-genome progenitor Triticum urartu.</title>
        <authorList>
            <person name="Ling H.Q."/>
            <person name="Zhao S."/>
            <person name="Liu D."/>
            <person name="Wang J."/>
            <person name="Sun H."/>
            <person name="Zhang C."/>
            <person name="Fan H."/>
            <person name="Li D."/>
            <person name="Dong L."/>
            <person name="Tao Y."/>
            <person name="Gao C."/>
            <person name="Wu H."/>
            <person name="Li Y."/>
            <person name="Cui Y."/>
            <person name="Guo X."/>
            <person name="Zheng S."/>
            <person name="Wang B."/>
            <person name="Yu K."/>
            <person name="Liang Q."/>
            <person name="Yang W."/>
            <person name="Lou X."/>
            <person name="Chen J."/>
            <person name="Feng M."/>
            <person name="Jian J."/>
            <person name="Zhang X."/>
            <person name="Luo G."/>
            <person name="Jiang Y."/>
            <person name="Liu J."/>
            <person name="Wang Z."/>
            <person name="Sha Y."/>
            <person name="Zhang B."/>
            <person name="Wu H."/>
            <person name="Tang D."/>
            <person name="Shen Q."/>
            <person name="Xue P."/>
            <person name="Zou S."/>
            <person name="Wang X."/>
            <person name="Liu X."/>
            <person name="Wang F."/>
            <person name="Yang Y."/>
            <person name="An X."/>
            <person name="Dong Z."/>
            <person name="Zhang K."/>
            <person name="Zhang X."/>
            <person name="Luo M.C."/>
            <person name="Dvorak J."/>
            <person name="Tong Y."/>
            <person name="Wang J."/>
            <person name="Yang H."/>
            <person name="Li Z."/>
            <person name="Wang D."/>
            <person name="Zhang A."/>
            <person name="Wang J."/>
        </authorList>
    </citation>
    <scope>NUCLEOTIDE SEQUENCE</scope>
    <source>
        <strain evidence="3">cv. G1812</strain>
    </source>
</reference>
<evidence type="ECO:0000313" key="2">
    <source>
        <dbReference type="EnsemblPlants" id="TuG1812G0500003206.01.T01"/>
    </source>
</evidence>
<reference evidence="2" key="3">
    <citation type="submission" date="2022-06" db="UniProtKB">
        <authorList>
            <consortium name="EnsemblPlants"/>
        </authorList>
    </citation>
    <scope>IDENTIFICATION</scope>
</reference>
<dbReference type="AlphaFoldDB" id="A0A8R7UHB0"/>
<keyword evidence="3" id="KW-1185">Reference proteome</keyword>
<proteinExistence type="predicted"/>
<sequence length="209" mass="22152">HHRVALDLEVERGERGEAADAEEVCLPRHGGEESRQSAVGAGGVARSTGSERAVEHSSAVDEERLGLGDEDEGVGGEARGLLVDALVPPVAEEDGVLLVVRKGLDEAVRHGDHDHAVEPRHALHPVVRMVQVKVSPGRMGHCVTPATPSAHGVPIWRMPCQWMAVFSVSSLLWTATTMVSPSVARMVGPGASPLTVTASFSKQSGDFNW</sequence>
<dbReference type="EnsemblPlants" id="TuG1812G0500003206.01.T01">
    <property type="protein sequence ID" value="TuG1812G0500003206.01.T01"/>
    <property type="gene ID" value="TuG1812G0500003206.01"/>
</dbReference>
<feature type="compositionally biased region" description="Basic and acidic residues" evidence="1">
    <location>
        <begin position="52"/>
        <end position="67"/>
    </location>
</feature>
<reference evidence="2" key="2">
    <citation type="submission" date="2018-03" db="EMBL/GenBank/DDBJ databases">
        <title>The Triticum urartu genome reveals the dynamic nature of wheat genome evolution.</title>
        <authorList>
            <person name="Ling H."/>
            <person name="Ma B."/>
            <person name="Shi X."/>
            <person name="Liu H."/>
            <person name="Dong L."/>
            <person name="Sun H."/>
            <person name="Cao Y."/>
            <person name="Gao Q."/>
            <person name="Zheng S."/>
            <person name="Li Y."/>
            <person name="Yu Y."/>
            <person name="Du H."/>
            <person name="Qi M."/>
            <person name="Li Y."/>
            <person name="Yu H."/>
            <person name="Cui Y."/>
            <person name="Wang N."/>
            <person name="Chen C."/>
            <person name="Wu H."/>
            <person name="Zhao Y."/>
            <person name="Zhang J."/>
            <person name="Li Y."/>
            <person name="Zhou W."/>
            <person name="Zhang B."/>
            <person name="Hu W."/>
            <person name="Eijk M."/>
            <person name="Tang J."/>
            <person name="Witsenboer H."/>
            <person name="Zhao S."/>
            <person name="Li Z."/>
            <person name="Zhang A."/>
            <person name="Wang D."/>
            <person name="Liang C."/>
        </authorList>
    </citation>
    <scope>NUCLEOTIDE SEQUENCE [LARGE SCALE GENOMIC DNA]</scope>
    <source>
        <strain evidence="2">cv. G1812</strain>
    </source>
</reference>
<dbReference type="Gramene" id="TuG1812G0500003206.01.T01">
    <property type="protein sequence ID" value="TuG1812G0500003206.01.T01"/>
    <property type="gene ID" value="TuG1812G0500003206.01"/>
</dbReference>
<dbReference type="Proteomes" id="UP000015106">
    <property type="component" value="Chromosome 5"/>
</dbReference>
<organism evidence="2 3">
    <name type="scientific">Triticum urartu</name>
    <name type="common">Red wild einkorn</name>
    <name type="synonym">Crithodium urartu</name>
    <dbReference type="NCBI Taxonomy" id="4572"/>
    <lineage>
        <taxon>Eukaryota</taxon>
        <taxon>Viridiplantae</taxon>
        <taxon>Streptophyta</taxon>
        <taxon>Embryophyta</taxon>
        <taxon>Tracheophyta</taxon>
        <taxon>Spermatophyta</taxon>
        <taxon>Magnoliopsida</taxon>
        <taxon>Liliopsida</taxon>
        <taxon>Poales</taxon>
        <taxon>Poaceae</taxon>
        <taxon>BOP clade</taxon>
        <taxon>Pooideae</taxon>
        <taxon>Triticodae</taxon>
        <taxon>Triticeae</taxon>
        <taxon>Triticinae</taxon>
        <taxon>Triticum</taxon>
    </lineage>
</organism>
<feature type="region of interest" description="Disordered" evidence="1">
    <location>
        <begin position="28"/>
        <end position="72"/>
    </location>
</feature>
<evidence type="ECO:0000256" key="1">
    <source>
        <dbReference type="SAM" id="MobiDB-lite"/>
    </source>
</evidence>
<name>A0A8R7UHB0_TRIUA</name>
<protein>
    <submittedName>
        <fullName evidence="2">Uncharacterized protein</fullName>
    </submittedName>
</protein>
<evidence type="ECO:0000313" key="3">
    <source>
        <dbReference type="Proteomes" id="UP000015106"/>
    </source>
</evidence>